<evidence type="ECO:0000313" key="9">
    <source>
        <dbReference type="EMBL" id="JAS30916.1"/>
    </source>
</evidence>
<protein>
    <recommendedName>
        <fullName evidence="8">Alpha 1,4-glycosyltransferase domain-containing protein</fullName>
    </recommendedName>
</protein>
<dbReference type="InterPro" id="IPR051981">
    <property type="entry name" value="Glycosyltransf_32"/>
</dbReference>
<reference evidence="9" key="1">
    <citation type="submission" date="2015-12" db="EMBL/GenBank/DDBJ databases">
        <title>De novo transcriptome assembly of four potential Pierce s Disease insect vectors from Arizona vineyards.</title>
        <authorList>
            <person name="Tassone E.E."/>
        </authorList>
    </citation>
    <scope>NUCLEOTIDE SEQUENCE</scope>
</reference>
<comment type="subcellular location">
    <subcellularLocation>
        <location evidence="1">Golgi apparatus membrane</location>
        <topology evidence="1">Single-pass type II membrane protein</topology>
    </subcellularLocation>
</comment>
<dbReference type="PANTHER" id="PTHR12042">
    <property type="entry name" value="LACTOSYLCERAMIDE 4-ALPHA-GALACTOSYLTRANSFERASE ALPHA- 1,4-GALACTOSYLTRANSFERASE"/>
    <property type="match status" value="1"/>
</dbReference>
<gene>
    <name evidence="10" type="ORF">g.38533</name>
    <name evidence="9" type="ORF">g.38535</name>
</gene>
<accession>A0A1B6DZ23</accession>
<keyword evidence="5" id="KW-0333">Golgi apparatus</keyword>
<evidence type="ECO:0000313" key="10">
    <source>
        <dbReference type="EMBL" id="JAS36875.1"/>
    </source>
</evidence>
<dbReference type="InterPro" id="IPR007652">
    <property type="entry name" value="A1-4-GlycosylTfrase_dom"/>
</dbReference>
<evidence type="ECO:0000256" key="2">
    <source>
        <dbReference type="ARBA" id="ARBA00009003"/>
    </source>
</evidence>
<dbReference type="Pfam" id="PF04488">
    <property type="entry name" value="Gly_transf_sug"/>
    <property type="match status" value="1"/>
</dbReference>
<name>A0A1B6DZ23_9HEMI</name>
<keyword evidence="3" id="KW-0328">Glycosyltransferase</keyword>
<evidence type="ECO:0000256" key="5">
    <source>
        <dbReference type="ARBA" id="ARBA00023034"/>
    </source>
</evidence>
<dbReference type="Pfam" id="PF04572">
    <property type="entry name" value="Gb3_synth"/>
    <property type="match status" value="1"/>
</dbReference>
<organism evidence="9">
    <name type="scientific">Clastoptera arizonana</name>
    <name type="common">Arizona spittle bug</name>
    <dbReference type="NCBI Taxonomy" id="38151"/>
    <lineage>
        <taxon>Eukaryota</taxon>
        <taxon>Metazoa</taxon>
        <taxon>Ecdysozoa</taxon>
        <taxon>Arthropoda</taxon>
        <taxon>Hexapoda</taxon>
        <taxon>Insecta</taxon>
        <taxon>Pterygota</taxon>
        <taxon>Neoptera</taxon>
        <taxon>Paraneoptera</taxon>
        <taxon>Hemiptera</taxon>
        <taxon>Auchenorrhyncha</taxon>
        <taxon>Cercopoidea</taxon>
        <taxon>Clastopteridae</taxon>
        <taxon>Clastoptera</taxon>
    </lineage>
</organism>
<dbReference type="AlphaFoldDB" id="A0A1B6DZ23"/>
<proteinExistence type="inferred from homology"/>
<dbReference type="EMBL" id="GEDC01006382">
    <property type="protein sequence ID" value="JAS30916.1"/>
    <property type="molecule type" value="Transcribed_RNA"/>
</dbReference>
<dbReference type="InterPro" id="IPR007577">
    <property type="entry name" value="GlycoTrfase_DXD_sugar-bd_CS"/>
</dbReference>
<keyword evidence="7" id="KW-0812">Transmembrane</keyword>
<evidence type="ECO:0000256" key="7">
    <source>
        <dbReference type="SAM" id="Phobius"/>
    </source>
</evidence>
<dbReference type="GO" id="GO:0035248">
    <property type="term" value="F:alpha-1,4-N-acetylgalactosaminyltransferase activity"/>
    <property type="evidence" value="ECO:0007669"/>
    <property type="project" value="TreeGrafter"/>
</dbReference>
<dbReference type="PANTHER" id="PTHR12042:SF21">
    <property type="entry name" value="ALPHA1,4-GALACTOSYLTRANSFERASE 1-RELATED"/>
    <property type="match status" value="1"/>
</dbReference>
<keyword evidence="6 7" id="KW-0472">Membrane</keyword>
<dbReference type="SUPFAM" id="SSF53448">
    <property type="entry name" value="Nucleotide-diphospho-sugar transferases"/>
    <property type="match status" value="1"/>
</dbReference>
<dbReference type="InterPro" id="IPR029044">
    <property type="entry name" value="Nucleotide-diphossugar_trans"/>
</dbReference>
<feature type="transmembrane region" description="Helical" evidence="7">
    <location>
        <begin position="7"/>
        <end position="25"/>
    </location>
</feature>
<feature type="domain" description="Alpha 1,4-glycosyltransferase" evidence="8">
    <location>
        <begin position="221"/>
        <end position="347"/>
    </location>
</feature>
<evidence type="ECO:0000259" key="8">
    <source>
        <dbReference type="Pfam" id="PF04572"/>
    </source>
</evidence>
<keyword evidence="7" id="KW-1133">Transmembrane helix</keyword>
<evidence type="ECO:0000256" key="6">
    <source>
        <dbReference type="ARBA" id="ARBA00023136"/>
    </source>
</evidence>
<evidence type="ECO:0000256" key="1">
    <source>
        <dbReference type="ARBA" id="ARBA00004323"/>
    </source>
</evidence>
<evidence type="ECO:0000256" key="4">
    <source>
        <dbReference type="ARBA" id="ARBA00022679"/>
    </source>
</evidence>
<evidence type="ECO:0000256" key="3">
    <source>
        <dbReference type="ARBA" id="ARBA00022676"/>
    </source>
</evidence>
<dbReference type="GO" id="GO:0000139">
    <property type="term" value="C:Golgi membrane"/>
    <property type="evidence" value="ECO:0007669"/>
    <property type="project" value="UniProtKB-SubCell"/>
</dbReference>
<dbReference type="GO" id="GO:0006688">
    <property type="term" value="P:glycosphingolipid biosynthetic process"/>
    <property type="evidence" value="ECO:0007669"/>
    <property type="project" value="TreeGrafter"/>
</dbReference>
<comment type="similarity">
    <text evidence="2">Belongs to the glycosyltransferase 32 family.</text>
</comment>
<keyword evidence="4" id="KW-0808">Transferase</keyword>
<dbReference type="EMBL" id="GEDC01000423">
    <property type="protein sequence ID" value="JAS36875.1"/>
    <property type="molecule type" value="Transcribed_RNA"/>
</dbReference>
<sequence length="352" mass="40613">MPRTRRIYFVVVLFFIIIFTLTQNMDKVFYRVWYLNGFINTLEANNISCYDNKTSNTLEELHHPTFDSSIFFLETSCHSRPGVHLLPRQACAVESAAKMNPNSDVYVLFPSPIIDNMSLSSPAVQQLYKYPNIKLRHINMETYFKNTPLETWYSFGMLRTSRWPRSHASDVLRYLTLWKFGGVYLDLDVVVIRSLKNMLNFAGAESGEDVAAGVLSFSHDKNGNDMALSCLTELKKDFRGYDWGYNGPGVITRMLKKKCQTKQIQHMTPETCNGFTVYAPNYFYPVPWRQWNLYFDSNSLNSTMRTIHNSYAIHVWNKFSILANITVGSKQPYGIIASQFCPQVYNNIGAIF</sequence>
<dbReference type="Gene3D" id="3.90.550.20">
    <property type="match status" value="1"/>
</dbReference>